<dbReference type="EMBL" id="MKIE01000003">
    <property type="protein sequence ID" value="OHW62509.1"/>
    <property type="molecule type" value="Genomic_DNA"/>
</dbReference>
<evidence type="ECO:0000313" key="9">
    <source>
        <dbReference type="Proteomes" id="UP000180254"/>
    </source>
</evidence>
<dbReference type="PANTHER" id="PTHR21349">
    <property type="entry name" value="50S RIBOSOMAL PROTEIN L21"/>
    <property type="match status" value="1"/>
</dbReference>
<evidence type="ECO:0000256" key="1">
    <source>
        <dbReference type="ARBA" id="ARBA00008563"/>
    </source>
</evidence>
<protein>
    <recommendedName>
        <fullName evidence="6">Large ribosomal subunit protein bL21</fullName>
    </recommendedName>
</protein>
<evidence type="ECO:0000256" key="2">
    <source>
        <dbReference type="ARBA" id="ARBA00022730"/>
    </source>
</evidence>
<dbReference type="InterPro" id="IPR036164">
    <property type="entry name" value="bL21-like_sf"/>
</dbReference>
<keyword evidence="2 6" id="KW-0699">rRNA-binding</keyword>
<dbReference type="OrthoDB" id="9813334at2"/>
<comment type="subunit">
    <text evidence="6">Part of the 50S ribosomal subunit. Contacts protein L20.</text>
</comment>
<dbReference type="PROSITE" id="PS01169">
    <property type="entry name" value="RIBOSOMAL_L21"/>
    <property type="match status" value="1"/>
</dbReference>
<dbReference type="Pfam" id="PF00829">
    <property type="entry name" value="Ribosomal_L21p"/>
    <property type="match status" value="1"/>
</dbReference>
<dbReference type="RefSeq" id="WP_071062438.1">
    <property type="nucleotide sequence ID" value="NZ_MKIE01000003.1"/>
</dbReference>
<evidence type="ECO:0000256" key="6">
    <source>
        <dbReference type="HAMAP-Rule" id="MF_01363"/>
    </source>
</evidence>
<dbReference type="InterPro" id="IPR018258">
    <property type="entry name" value="Ribosomal_bL21_CS"/>
</dbReference>
<organism evidence="8 9">
    <name type="scientific">Andreesenia angusta</name>
    <dbReference type="NCBI Taxonomy" id="39480"/>
    <lineage>
        <taxon>Bacteria</taxon>
        <taxon>Bacillati</taxon>
        <taxon>Bacillota</taxon>
        <taxon>Tissierellia</taxon>
        <taxon>Tissierellales</taxon>
        <taxon>Gottschalkiaceae</taxon>
        <taxon>Andreesenia</taxon>
    </lineage>
</organism>
<dbReference type="GO" id="GO:0005737">
    <property type="term" value="C:cytoplasm"/>
    <property type="evidence" value="ECO:0007669"/>
    <property type="project" value="UniProtKB-ARBA"/>
</dbReference>
<dbReference type="GO" id="GO:0005840">
    <property type="term" value="C:ribosome"/>
    <property type="evidence" value="ECO:0007669"/>
    <property type="project" value="UniProtKB-KW"/>
</dbReference>
<dbReference type="HAMAP" id="MF_01363">
    <property type="entry name" value="Ribosomal_bL21"/>
    <property type="match status" value="1"/>
</dbReference>
<keyword evidence="4 6" id="KW-0689">Ribosomal protein</keyword>
<comment type="caution">
    <text evidence="8">The sequence shown here is derived from an EMBL/GenBank/DDBJ whole genome shotgun (WGS) entry which is preliminary data.</text>
</comment>
<evidence type="ECO:0000256" key="7">
    <source>
        <dbReference type="RuleBase" id="RU000562"/>
    </source>
</evidence>
<evidence type="ECO:0000313" key="8">
    <source>
        <dbReference type="EMBL" id="OHW62509.1"/>
    </source>
</evidence>
<sequence>MYAVVETGGKQYRVAEGDVIYVEKLEGAQGDSIDLSNVLLVSNDGDVKVGKPYVEGAKVSATIEDQGKAKKIIVFKFKAKKDYRKKQGHRQPYTKLKISKING</sequence>
<dbReference type="AlphaFoldDB" id="A0A1S1V9V8"/>
<reference evidence="8 9" key="1">
    <citation type="submission" date="2016-09" db="EMBL/GenBank/DDBJ databases">
        <title>Genome sequence of Eubacterium angustum.</title>
        <authorList>
            <person name="Poehlein A."/>
            <person name="Daniel R."/>
        </authorList>
    </citation>
    <scope>NUCLEOTIDE SEQUENCE [LARGE SCALE GENOMIC DNA]</scope>
    <source>
        <strain evidence="8 9">DSM 1989</strain>
    </source>
</reference>
<comment type="similarity">
    <text evidence="1 6 7">Belongs to the bacterial ribosomal protein bL21 family.</text>
</comment>
<dbReference type="GO" id="GO:0006412">
    <property type="term" value="P:translation"/>
    <property type="evidence" value="ECO:0007669"/>
    <property type="project" value="UniProtKB-UniRule"/>
</dbReference>
<name>A0A1S1V9V8_9FIRM</name>
<evidence type="ECO:0000256" key="5">
    <source>
        <dbReference type="ARBA" id="ARBA00023274"/>
    </source>
</evidence>
<comment type="function">
    <text evidence="6 7">This protein binds to 23S rRNA in the presence of protein L20.</text>
</comment>
<dbReference type="GO" id="GO:0019843">
    <property type="term" value="F:rRNA binding"/>
    <property type="evidence" value="ECO:0007669"/>
    <property type="project" value="UniProtKB-UniRule"/>
</dbReference>
<dbReference type="InterPro" id="IPR001787">
    <property type="entry name" value="Ribosomal_bL21"/>
</dbReference>
<gene>
    <name evidence="6 8" type="primary">rplU</name>
    <name evidence="8" type="ORF">EUAN_10730</name>
</gene>
<keyword evidence="3 6" id="KW-0694">RNA-binding</keyword>
<dbReference type="STRING" id="39480.EUAN_10730"/>
<dbReference type="SUPFAM" id="SSF141091">
    <property type="entry name" value="L21p-like"/>
    <property type="match status" value="1"/>
</dbReference>
<dbReference type="GO" id="GO:0003735">
    <property type="term" value="F:structural constituent of ribosome"/>
    <property type="evidence" value="ECO:0007669"/>
    <property type="project" value="InterPro"/>
</dbReference>
<keyword evidence="5 6" id="KW-0687">Ribonucleoprotein</keyword>
<proteinExistence type="inferred from homology"/>
<dbReference type="Proteomes" id="UP000180254">
    <property type="component" value="Unassembled WGS sequence"/>
</dbReference>
<dbReference type="PANTHER" id="PTHR21349:SF0">
    <property type="entry name" value="LARGE RIBOSOMAL SUBUNIT PROTEIN BL21M"/>
    <property type="match status" value="1"/>
</dbReference>
<dbReference type="InterPro" id="IPR028909">
    <property type="entry name" value="bL21-like"/>
</dbReference>
<evidence type="ECO:0000256" key="4">
    <source>
        <dbReference type="ARBA" id="ARBA00022980"/>
    </source>
</evidence>
<keyword evidence="9" id="KW-1185">Reference proteome</keyword>
<dbReference type="GO" id="GO:1990904">
    <property type="term" value="C:ribonucleoprotein complex"/>
    <property type="evidence" value="ECO:0007669"/>
    <property type="project" value="UniProtKB-KW"/>
</dbReference>
<accession>A0A1S1V9V8</accession>
<evidence type="ECO:0000256" key="3">
    <source>
        <dbReference type="ARBA" id="ARBA00022884"/>
    </source>
</evidence>
<dbReference type="NCBIfam" id="TIGR00061">
    <property type="entry name" value="L21"/>
    <property type="match status" value="1"/>
</dbReference>